<evidence type="ECO:0000256" key="3">
    <source>
        <dbReference type="ARBA" id="ARBA00022807"/>
    </source>
</evidence>
<dbReference type="SUPFAM" id="SSF54001">
    <property type="entry name" value="Cysteine proteinases"/>
    <property type="match status" value="1"/>
</dbReference>
<dbReference type="Gene3D" id="3.90.70.10">
    <property type="entry name" value="Cysteine proteinases"/>
    <property type="match status" value="1"/>
</dbReference>
<keyword evidence="3" id="KW-0788">Thiol protease</keyword>
<proteinExistence type="predicted"/>
<keyword evidence="5" id="KW-1185">Reference proteome</keyword>
<reference evidence="4 5" key="1">
    <citation type="journal article" date="2016" name="Mol. Biol. Evol.">
        <title>Comparative Genomics of Early-Diverging Mushroom-Forming Fungi Provides Insights into the Origins of Lignocellulose Decay Capabilities.</title>
        <authorList>
            <person name="Nagy L.G."/>
            <person name="Riley R."/>
            <person name="Tritt A."/>
            <person name="Adam C."/>
            <person name="Daum C."/>
            <person name="Floudas D."/>
            <person name="Sun H."/>
            <person name="Yadav J.S."/>
            <person name="Pangilinan J."/>
            <person name="Larsson K.H."/>
            <person name="Matsuura K."/>
            <person name="Barry K."/>
            <person name="Labutti K."/>
            <person name="Kuo R."/>
            <person name="Ohm R.A."/>
            <person name="Bhattacharya S.S."/>
            <person name="Shirouzu T."/>
            <person name="Yoshinaga Y."/>
            <person name="Martin F.M."/>
            <person name="Grigoriev I.V."/>
            <person name="Hibbett D.S."/>
        </authorList>
    </citation>
    <scope>NUCLEOTIDE SEQUENCE [LARGE SCALE GENOMIC DNA]</scope>
    <source>
        <strain evidence="4 5">CBS 109695</strain>
    </source>
</reference>
<evidence type="ECO:0000256" key="2">
    <source>
        <dbReference type="ARBA" id="ARBA00022801"/>
    </source>
</evidence>
<evidence type="ECO:0000256" key="1">
    <source>
        <dbReference type="ARBA" id="ARBA00022670"/>
    </source>
</evidence>
<dbReference type="Proteomes" id="UP000076532">
    <property type="component" value="Unassembled WGS sequence"/>
</dbReference>
<dbReference type="GO" id="GO:0006508">
    <property type="term" value="P:proteolysis"/>
    <property type="evidence" value="ECO:0007669"/>
    <property type="project" value="UniProtKB-KW"/>
</dbReference>
<keyword evidence="1" id="KW-0645">Protease</keyword>
<dbReference type="GO" id="GO:0070005">
    <property type="term" value="F:cysteine-type aminopeptidase activity"/>
    <property type="evidence" value="ECO:0007669"/>
    <property type="project" value="InterPro"/>
</dbReference>
<dbReference type="EMBL" id="KV417570">
    <property type="protein sequence ID" value="KZP18737.1"/>
    <property type="molecule type" value="Genomic_DNA"/>
</dbReference>
<dbReference type="InterPro" id="IPR004134">
    <property type="entry name" value="Peptidase_C1B"/>
</dbReference>
<dbReference type="PANTHER" id="PTHR10363:SF2">
    <property type="entry name" value="BLEOMYCIN HYDROLASE"/>
    <property type="match status" value="1"/>
</dbReference>
<dbReference type="Pfam" id="PF03051">
    <property type="entry name" value="Peptidase_C1_2"/>
    <property type="match status" value="1"/>
</dbReference>
<gene>
    <name evidence="4" type="ORF">FIBSPDRAFT_920340</name>
</gene>
<dbReference type="PANTHER" id="PTHR10363">
    <property type="entry name" value="BLEOMYCIN HYDROLASE"/>
    <property type="match status" value="1"/>
</dbReference>
<accession>A0A166HD91</accession>
<organism evidence="4 5">
    <name type="scientific">Athelia psychrophila</name>
    <dbReference type="NCBI Taxonomy" id="1759441"/>
    <lineage>
        <taxon>Eukaryota</taxon>
        <taxon>Fungi</taxon>
        <taxon>Dikarya</taxon>
        <taxon>Basidiomycota</taxon>
        <taxon>Agaricomycotina</taxon>
        <taxon>Agaricomycetes</taxon>
        <taxon>Agaricomycetidae</taxon>
        <taxon>Atheliales</taxon>
        <taxon>Atheliaceae</taxon>
        <taxon>Athelia</taxon>
    </lineage>
</organism>
<dbReference type="GO" id="GO:0009636">
    <property type="term" value="P:response to toxic substance"/>
    <property type="evidence" value="ECO:0007669"/>
    <property type="project" value="TreeGrafter"/>
</dbReference>
<dbReference type="OrthoDB" id="2666448at2759"/>
<dbReference type="GO" id="GO:0043418">
    <property type="term" value="P:homocysteine catabolic process"/>
    <property type="evidence" value="ECO:0007669"/>
    <property type="project" value="TreeGrafter"/>
</dbReference>
<sequence length="209" mass="22540">MLRPKAAAFPEADSGRGKYPAGDSFSLIHDPRNDFGKLYTVDKLGNVWGARPVLYVNTEVAALKAAALAGIRAGTPVFFGCDVGQSSTSTRGIMDTALYPPSSYQNAFGVALGLTKAQRLQMGESAMTHAMVLAAVHVEDGKTVRWKVENSWGEGPGEKGWFVMSDAWFDEFVYQVVVPKALAPKELVKVFEGTERVVLPAWDPMGALA</sequence>
<dbReference type="AlphaFoldDB" id="A0A166HD91"/>
<dbReference type="STRING" id="436010.A0A166HD91"/>
<evidence type="ECO:0000313" key="5">
    <source>
        <dbReference type="Proteomes" id="UP000076532"/>
    </source>
</evidence>
<name>A0A166HD91_9AGAM</name>
<dbReference type="InterPro" id="IPR038765">
    <property type="entry name" value="Papain-like_cys_pep_sf"/>
</dbReference>
<evidence type="ECO:0000313" key="4">
    <source>
        <dbReference type="EMBL" id="KZP18737.1"/>
    </source>
</evidence>
<dbReference type="GO" id="GO:0005737">
    <property type="term" value="C:cytoplasm"/>
    <property type="evidence" value="ECO:0007669"/>
    <property type="project" value="TreeGrafter"/>
</dbReference>
<protein>
    <submittedName>
        <fullName evidence="4">Bleomycin hydrolase</fullName>
    </submittedName>
</protein>
<keyword evidence="2 4" id="KW-0378">Hydrolase</keyword>